<evidence type="ECO:0000256" key="1">
    <source>
        <dbReference type="ARBA" id="ARBA00009943"/>
    </source>
</evidence>
<evidence type="ECO:0000313" key="8">
    <source>
        <dbReference type="EMBL" id="EOT83750.1"/>
    </source>
</evidence>
<keyword evidence="5" id="KW-0012">Acyltransferase</keyword>
<dbReference type="Pfam" id="PF02388">
    <property type="entry name" value="FemAB"/>
    <property type="match status" value="1"/>
</dbReference>
<dbReference type="SUPFAM" id="SSF55729">
    <property type="entry name" value="Acyl-CoA N-acyltransferases (Nat)"/>
    <property type="match status" value="2"/>
</dbReference>
<protein>
    <recommendedName>
        <fullName evidence="10">FemAB family protein</fullName>
    </recommendedName>
</protein>
<dbReference type="AlphaFoldDB" id="S0P0Q0"/>
<dbReference type="Gene3D" id="3.40.630.30">
    <property type="match status" value="2"/>
</dbReference>
<dbReference type="PROSITE" id="PS51191">
    <property type="entry name" value="FEMABX"/>
    <property type="match status" value="1"/>
</dbReference>
<sequence>MKYELKPLDETTYDEFNRGNQMATLLQSYQWSTIKEGWGSLHLGIYVENVLSGTMLVLKRHLPLGRSMLYIPKGPIMDYDPELMPHFVQELKKIAKKEHAVFVKMDPPILRRKFYVEETDTEILNESVAHALIQAGFEQGPLTLNLHDTIQPRFQAVVALQEFDLTRLTKKGRQGVKTAIKRGVTVKRYGVEKVDEFAALMEKTAERQGISLRGKDYFKRLLETYPESFLMLGTIDLGKRQQEVQAALNQTAEQLAQLAEHQTKKRTKLLETSASLEKEAARLVDEIAQHGTGELFISGTLSIPYGQTSELLYAGMDETFKHYMPAYLTWYASMEEAAKSYQYCNLGGIDGHLNDGLIGFKKNFHPEIHEYSGEFDLPTTNRLVYGIIKKAYEKRTQK</sequence>
<dbReference type="PANTHER" id="PTHR36174:SF1">
    <property type="entry name" value="LIPID II:GLYCINE GLYCYLTRANSFERASE"/>
    <property type="match status" value="1"/>
</dbReference>
<dbReference type="Gene3D" id="1.20.58.90">
    <property type="match status" value="1"/>
</dbReference>
<keyword evidence="4" id="KW-0573">Peptidoglycan synthesis</keyword>
<dbReference type="GO" id="GO:0016755">
    <property type="term" value="F:aminoacyltransferase activity"/>
    <property type="evidence" value="ECO:0007669"/>
    <property type="project" value="InterPro"/>
</dbReference>
<accession>S0P0Q0</accession>
<evidence type="ECO:0000256" key="3">
    <source>
        <dbReference type="ARBA" id="ARBA00022960"/>
    </source>
</evidence>
<name>S0P0Q0_9ENTE</name>
<evidence type="ECO:0000313" key="9">
    <source>
        <dbReference type="Proteomes" id="UP000015961"/>
    </source>
</evidence>
<evidence type="ECO:0000256" key="4">
    <source>
        <dbReference type="ARBA" id="ARBA00022984"/>
    </source>
</evidence>
<feature type="coiled-coil region" evidence="7">
    <location>
        <begin position="241"/>
        <end position="286"/>
    </location>
</feature>
<evidence type="ECO:0000256" key="2">
    <source>
        <dbReference type="ARBA" id="ARBA00022679"/>
    </source>
</evidence>
<dbReference type="PANTHER" id="PTHR36174">
    <property type="entry name" value="LIPID II:GLYCINE GLYCYLTRANSFERASE"/>
    <property type="match status" value="1"/>
</dbReference>
<dbReference type="GO" id="GO:0071555">
    <property type="term" value="P:cell wall organization"/>
    <property type="evidence" value="ECO:0007669"/>
    <property type="project" value="UniProtKB-KW"/>
</dbReference>
<keyword evidence="3" id="KW-0133">Cell shape</keyword>
<evidence type="ECO:0000256" key="7">
    <source>
        <dbReference type="SAM" id="Coils"/>
    </source>
</evidence>
<evidence type="ECO:0008006" key="10">
    <source>
        <dbReference type="Google" id="ProtNLM"/>
    </source>
</evidence>
<dbReference type="GO" id="GO:0008360">
    <property type="term" value="P:regulation of cell shape"/>
    <property type="evidence" value="ECO:0007669"/>
    <property type="project" value="UniProtKB-KW"/>
</dbReference>
<dbReference type="InterPro" id="IPR003447">
    <property type="entry name" value="FEMABX"/>
</dbReference>
<dbReference type="InterPro" id="IPR050644">
    <property type="entry name" value="PG_Glycine_Bridge_Synth"/>
</dbReference>
<dbReference type="PATRIC" id="fig|1140003.3.peg.1162"/>
<dbReference type="eggNOG" id="COG2348">
    <property type="taxonomic scope" value="Bacteria"/>
</dbReference>
<keyword evidence="9" id="KW-1185">Reference proteome</keyword>
<evidence type="ECO:0000256" key="5">
    <source>
        <dbReference type="ARBA" id="ARBA00023315"/>
    </source>
</evidence>
<dbReference type="GO" id="GO:0009252">
    <property type="term" value="P:peptidoglycan biosynthetic process"/>
    <property type="evidence" value="ECO:0007669"/>
    <property type="project" value="UniProtKB-KW"/>
</dbReference>
<gene>
    <name evidence="8" type="ORF">I573_01475</name>
</gene>
<dbReference type="STRING" id="1140003.OMY_01205"/>
<organism evidence="8 9">
    <name type="scientific">Enterococcus sulfureus ATCC 49903</name>
    <dbReference type="NCBI Taxonomy" id="1140003"/>
    <lineage>
        <taxon>Bacteria</taxon>
        <taxon>Bacillati</taxon>
        <taxon>Bacillota</taxon>
        <taxon>Bacilli</taxon>
        <taxon>Lactobacillales</taxon>
        <taxon>Enterococcaceae</taxon>
        <taxon>Enterococcus</taxon>
    </lineage>
</organism>
<comment type="caution">
    <text evidence="8">The sequence shown here is derived from an EMBL/GenBank/DDBJ whole genome shotgun (WGS) entry which is preliminary data.</text>
</comment>
<reference evidence="8 9" key="1">
    <citation type="submission" date="2013-03" db="EMBL/GenBank/DDBJ databases">
        <title>The Genome Sequence of Enterococcus sulfureus ATCC_49903 (PacBio/Illumina hybrid assembly).</title>
        <authorList>
            <consortium name="The Broad Institute Genomics Platform"/>
            <consortium name="The Broad Institute Genome Sequencing Center for Infectious Disease"/>
            <person name="Earl A."/>
            <person name="Russ C."/>
            <person name="Gilmore M."/>
            <person name="Surin D."/>
            <person name="Walker B."/>
            <person name="Young S."/>
            <person name="Zeng Q."/>
            <person name="Gargeya S."/>
            <person name="Fitzgerald M."/>
            <person name="Haas B."/>
            <person name="Abouelleil A."/>
            <person name="Allen A.W."/>
            <person name="Alvarado L."/>
            <person name="Arachchi H.M."/>
            <person name="Berlin A.M."/>
            <person name="Chapman S.B."/>
            <person name="Gainer-Dewar J."/>
            <person name="Goldberg J."/>
            <person name="Griggs A."/>
            <person name="Gujja S."/>
            <person name="Hansen M."/>
            <person name="Howarth C."/>
            <person name="Imamovic A."/>
            <person name="Ireland A."/>
            <person name="Larimer J."/>
            <person name="McCowan C."/>
            <person name="Murphy C."/>
            <person name="Pearson M."/>
            <person name="Poon T.W."/>
            <person name="Priest M."/>
            <person name="Roberts A."/>
            <person name="Saif S."/>
            <person name="Shea T."/>
            <person name="Sisk P."/>
            <person name="Sykes S."/>
            <person name="Wortman J."/>
            <person name="Nusbaum C."/>
            <person name="Birren B."/>
        </authorList>
    </citation>
    <scope>NUCLEOTIDE SEQUENCE [LARGE SCALE GENOMIC DNA]</scope>
    <source>
        <strain evidence="8 9">ATCC 49903</strain>
    </source>
</reference>
<keyword evidence="2" id="KW-0808">Transferase</keyword>
<keyword evidence="6" id="KW-0961">Cell wall biogenesis/degradation</keyword>
<keyword evidence="7" id="KW-0175">Coiled coil</keyword>
<proteinExistence type="inferred from homology"/>
<dbReference type="OrthoDB" id="2173585at2"/>
<comment type="similarity">
    <text evidence="1">Belongs to the FemABX family.</text>
</comment>
<evidence type="ECO:0000256" key="6">
    <source>
        <dbReference type="ARBA" id="ARBA00023316"/>
    </source>
</evidence>
<dbReference type="Proteomes" id="UP000015961">
    <property type="component" value="Unassembled WGS sequence"/>
</dbReference>
<dbReference type="EMBL" id="ASWO01000005">
    <property type="protein sequence ID" value="EOT83750.1"/>
    <property type="molecule type" value="Genomic_DNA"/>
</dbReference>
<dbReference type="RefSeq" id="WP_016185657.1">
    <property type="nucleotide sequence ID" value="NZ_ASWO01000005.1"/>
</dbReference>
<dbReference type="InterPro" id="IPR016181">
    <property type="entry name" value="Acyl_CoA_acyltransferase"/>
</dbReference>